<evidence type="ECO:0000313" key="2">
    <source>
        <dbReference type="Proteomes" id="UP000381693"/>
    </source>
</evidence>
<protein>
    <submittedName>
        <fullName evidence="1">Uncharacterized protein</fullName>
    </submittedName>
</protein>
<dbReference type="Proteomes" id="UP000381693">
    <property type="component" value="Unassembled WGS sequence"/>
</dbReference>
<accession>A0A5E6MQ51</accession>
<gene>
    <name evidence="1" type="ORF">MAMC_01757</name>
</gene>
<name>A0A5E6MQ51_9BACT</name>
<comment type="caution">
    <text evidence="1">The sequence shown here is derived from an EMBL/GenBank/DDBJ whole genome shotgun (WGS) entry which is preliminary data.</text>
</comment>
<proteinExistence type="predicted"/>
<dbReference type="EMBL" id="CABFUZ020000185">
    <property type="protein sequence ID" value="VVM07661.1"/>
    <property type="molecule type" value="Genomic_DNA"/>
</dbReference>
<sequence>MHPSLGKTLRLQPLARAAKSSNMKALTLFSVLSVLLFAAAGSLHADSTLAKKKASCACAEKCAKKEACAVHKHKDCDCS</sequence>
<evidence type="ECO:0000313" key="1">
    <source>
        <dbReference type="EMBL" id="VVM07661.1"/>
    </source>
</evidence>
<keyword evidence="2" id="KW-1185">Reference proteome</keyword>
<reference evidence="1" key="1">
    <citation type="submission" date="2019-09" db="EMBL/GenBank/DDBJ databases">
        <authorList>
            <person name="Cremers G."/>
        </authorList>
    </citation>
    <scope>NUCLEOTIDE SEQUENCE [LARGE SCALE GENOMIC DNA]</scope>
    <source>
        <strain evidence="1">3B</strain>
    </source>
</reference>
<dbReference type="AlphaFoldDB" id="A0A5E6MQ51"/>
<organism evidence="1 2">
    <name type="scientific">Methylacidimicrobium cyclopophantes</name>
    <dbReference type="NCBI Taxonomy" id="1041766"/>
    <lineage>
        <taxon>Bacteria</taxon>
        <taxon>Pseudomonadati</taxon>
        <taxon>Verrucomicrobiota</taxon>
        <taxon>Methylacidimicrobium</taxon>
    </lineage>
</organism>